<keyword evidence="7 14" id="KW-0028">Amino-acid biosynthesis</keyword>
<feature type="binding site" evidence="14">
    <location>
        <position position="245"/>
    </location>
    <ligand>
        <name>Mg(2+)</name>
        <dbReference type="ChEBI" id="CHEBI:18420"/>
    </ligand>
</feature>
<organism evidence="17 18">
    <name type="scientific">Tunturiibacter lichenicola</name>
    <dbReference type="NCBI Taxonomy" id="2051959"/>
    <lineage>
        <taxon>Bacteria</taxon>
        <taxon>Pseudomonadati</taxon>
        <taxon>Acidobacteriota</taxon>
        <taxon>Terriglobia</taxon>
        <taxon>Terriglobales</taxon>
        <taxon>Acidobacteriaceae</taxon>
        <taxon>Tunturiibacter</taxon>
    </lineage>
</organism>
<feature type="binding site" evidence="14">
    <location>
        <position position="221"/>
    </location>
    <ligand>
        <name>substrate</name>
    </ligand>
</feature>
<evidence type="ECO:0000256" key="14">
    <source>
        <dbReference type="HAMAP-Rule" id="MF_01033"/>
    </source>
</evidence>
<keyword evidence="8 14" id="KW-0479">Metal-binding</keyword>
<feature type="site" description="Important for catalysis" evidence="14">
    <location>
        <position position="141"/>
    </location>
</feature>
<keyword evidence="9 14" id="KW-0460">Magnesium</keyword>
<evidence type="ECO:0000256" key="13">
    <source>
        <dbReference type="ARBA" id="ARBA00023304"/>
    </source>
</evidence>
<dbReference type="AlphaFoldDB" id="A0A7W8J5R7"/>
<feature type="binding site" evidence="14">
    <location>
        <position position="221"/>
    </location>
    <ligand>
        <name>Mg(2+)</name>
        <dbReference type="ChEBI" id="CHEBI:18420"/>
    </ligand>
</feature>
<evidence type="ECO:0000256" key="2">
    <source>
        <dbReference type="ARBA" id="ARBA00001936"/>
    </source>
</evidence>
<dbReference type="Proteomes" id="UP000569092">
    <property type="component" value="Unassembled WGS sequence"/>
</dbReference>
<keyword evidence="13 14" id="KW-0100">Branched-chain amino acid biosynthesis</keyword>
<dbReference type="Gene3D" id="3.40.718.10">
    <property type="entry name" value="Isopropylmalate Dehydrogenase"/>
    <property type="match status" value="1"/>
</dbReference>
<dbReference type="GO" id="GO:0000287">
    <property type="term" value="F:magnesium ion binding"/>
    <property type="evidence" value="ECO:0007669"/>
    <property type="project" value="InterPro"/>
</dbReference>
<dbReference type="GO" id="GO:0051287">
    <property type="term" value="F:NAD binding"/>
    <property type="evidence" value="ECO:0007669"/>
    <property type="project" value="InterPro"/>
</dbReference>
<evidence type="ECO:0000256" key="4">
    <source>
        <dbReference type="ARBA" id="ARBA00008319"/>
    </source>
</evidence>
<feature type="domain" description="Isopropylmalate dehydrogenase-like" evidence="16">
    <location>
        <begin position="4"/>
        <end position="352"/>
    </location>
</feature>
<comment type="similarity">
    <text evidence="4 14">Belongs to the isocitrate and isopropylmalate dehydrogenases family. LeuB type 1 subfamily.</text>
</comment>
<name>A0A7W8J5R7_9BACT</name>
<dbReference type="GO" id="GO:0003862">
    <property type="term" value="F:3-isopropylmalate dehydrogenase activity"/>
    <property type="evidence" value="ECO:0007669"/>
    <property type="project" value="UniProtKB-UniRule"/>
</dbReference>
<dbReference type="SUPFAM" id="SSF53659">
    <property type="entry name" value="Isocitrate/Isopropylmalate dehydrogenase-like"/>
    <property type="match status" value="1"/>
</dbReference>
<feature type="binding site" evidence="14">
    <location>
        <position position="96"/>
    </location>
    <ligand>
        <name>substrate</name>
    </ligand>
</feature>
<feature type="binding site" evidence="14">
    <location>
        <begin position="278"/>
        <end position="290"/>
    </location>
    <ligand>
        <name>NAD(+)</name>
        <dbReference type="ChEBI" id="CHEBI:57540"/>
    </ligand>
</feature>
<feature type="binding site" evidence="14">
    <location>
        <position position="134"/>
    </location>
    <ligand>
        <name>substrate</name>
    </ligand>
</feature>
<evidence type="ECO:0000259" key="16">
    <source>
        <dbReference type="SMART" id="SM01329"/>
    </source>
</evidence>
<keyword evidence="6 14" id="KW-0432">Leucine biosynthesis</keyword>
<sequence>MRLKIAVLAGDGIGPEVTHQATNILRAVAELGGHEFTFVEGLIGGTAITKTGSPLPTATLDAALECDAVLLGAVGDNKFNALPPDKRPEAGLLQIRQALGGFANLRPSIAYTALSESSPLRPEVTKDVDILFVRELLGGLYFGAPRWWDRESNEAINTMRYTRDEIVRVARVAFELASNRRQKVTSVDKANVLEVSQLWRATVTEVAKDYPSVTLEHQLVDSMAMHIMNIPRNFDVVLTENLFGDILSDEAGVITGSLGMLPSATIGGAVNLYEPVHGSAPDIAGTGKANPLGAILTAAMVLRHSANLEQDAKAVEAAVNKVLNAGYRTADIARGQQPGQTPVSTQEMGKLVHQALAESIDRRQAMHAV</sequence>
<evidence type="ECO:0000256" key="11">
    <source>
        <dbReference type="ARBA" id="ARBA00023027"/>
    </source>
</evidence>
<dbReference type="Pfam" id="PF00180">
    <property type="entry name" value="Iso_dh"/>
    <property type="match status" value="1"/>
</dbReference>
<comment type="function">
    <text evidence="14 15">Catalyzes the oxidation of 3-carboxy-2-hydroxy-4-methylpentanoate (3-isopropylmalate) to 3-carboxy-4-methyl-2-oxopentanoate. The product decarboxylates to 4-methyl-2 oxopentanoate.</text>
</comment>
<dbReference type="SMART" id="SM01329">
    <property type="entry name" value="Iso_dh"/>
    <property type="match status" value="1"/>
</dbReference>
<dbReference type="InterPro" id="IPR004429">
    <property type="entry name" value="Isopropylmalate_DH"/>
</dbReference>
<accession>A0A7W8J5R7</accession>
<keyword evidence="12 14" id="KW-0464">Manganese</keyword>
<evidence type="ECO:0000256" key="9">
    <source>
        <dbReference type="ARBA" id="ARBA00022842"/>
    </source>
</evidence>
<gene>
    <name evidence="14" type="primary">leuB</name>
    <name evidence="17" type="ORF">HDF10_001082</name>
</gene>
<evidence type="ECO:0000256" key="15">
    <source>
        <dbReference type="RuleBase" id="RU004445"/>
    </source>
</evidence>
<comment type="caution">
    <text evidence="17">The sequence shown here is derived from an EMBL/GenBank/DDBJ whole genome shotgun (WGS) entry which is preliminary data.</text>
</comment>
<comment type="catalytic activity">
    <reaction evidence="1 14 15">
        <text>(2R,3S)-3-isopropylmalate + NAD(+) = 4-methyl-2-oxopentanoate + CO2 + NADH</text>
        <dbReference type="Rhea" id="RHEA:32271"/>
        <dbReference type="ChEBI" id="CHEBI:16526"/>
        <dbReference type="ChEBI" id="CHEBI:17865"/>
        <dbReference type="ChEBI" id="CHEBI:35121"/>
        <dbReference type="ChEBI" id="CHEBI:57540"/>
        <dbReference type="ChEBI" id="CHEBI:57945"/>
        <dbReference type="EC" id="1.1.1.85"/>
    </reaction>
</comment>
<feature type="binding site" evidence="14">
    <location>
        <position position="249"/>
    </location>
    <ligand>
        <name>Mg(2+)</name>
        <dbReference type="ChEBI" id="CHEBI:18420"/>
    </ligand>
</feature>
<dbReference type="FunFam" id="3.40.718.10:FF:000006">
    <property type="entry name" value="3-isopropylmalate dehydrogenase"/>
    <property type="match status" value="1"/>
</dbReference>
<dbReference type="UniPathway" id="UPA00048">
    <property type="reaction ID" value="UER00072"/>
</dbReference>
<evidence type="ECO:0000256" key="3">
    <source>
        <dbReference type="ARBA" id="ARBA00004762"/>
    </source>
</evidence>
<evidence type="ECO:0000256" key="5">
    <source>
        <dbReference type="ARBA" id="ARBA00011738"/>
    </source>
</evidence>
<keyword evidence="10 14" id="KW-0560">Oxidoreductase</keyword>
<dbReference type="EMBL" id="JACHDZ010000001">
    <property type="protein sequence ID" value="MBB5343132.1"/>
    <property type="molecule type" value="Genomic_DNA"/>
</dbReference>
<comment type="caution">
    <text evidence="14">Lacks conserved residue(s) required for the propagation of feature annotation.</text>
</comment>
<comment type="cofactor">
    <cofactor evidence="2">
        <name>Mn(2+)</name>
        <dbReference type="ChEBI" id="CHEBI:29035"/>
    </cofactor>
</comment>
<keyword evidence="11 14" id="KW-0520">NAD</keyword>
<evidence type="ECO:0000256" key="6">
    <source>
        <dbReference type="ARBA" id="ARBA00022430"/>
    </source>
</evidence>
<evidence type="ECO:0000256" key="1">
    <source>
        <dbReference type="ARBA" id="ARBA00000624"/>
    </source>
</evidence>
<proteinExistence type="inferred from homology"/>
<evidence type="ECO:0000256" key="8">
    <source>
        <dbReference type="ARBA" id="ARBA00022723"/>
    </source>
</evidence>
<dbReference type="InterPro" id="IPR019818">
    <property type="entry name" value="IsoCit/isopropylmalate_DH_CS"/>
</dbReference>
<comment type="pathway">
    <text evidence="3 14 15">Amino-acid biosynthesis; L-leucine biosynthesis; L-leucine from 3-methyl-2-oxobutanoate: step 3/4.</text>
</comment>
<comment type="subunit">
    <text evidence="5 14 15">Homodimer.</text>
</comment>
<comment type="subcellular location">
    <subcellularLocation>
        <location evidence="14">Cytoplasm</location>
    </subcellularLocation>
</comment>
<dbReference type="GO" id="GO:0005829">
    <property type="term" value="C:cytosol"/>
    <property type="evidence" value="ECO:0007669"/>
    <property type="project" value="TreeGrafter"/>
</dbReference>
<evidence type="ECO:0000313" key="18">
    <source>
        <dbReference type="Proteomes" id="UP000569092"/>
    </source>
</evidence>
<evidence type="ECO:0000256" key="12">
    <source>
        <dbReference type="ARBA" id="ARBA00023211"/>
    </source>
</evidence>
<dbReference type="GO" id="GO:0009098">
    <property type="term" value="P:L-leucine biosynthetic process"/>
    <property type="evidence" value="ECO:0007669"/>
    <property type="project" value="UniProtKB-UniRule"/>
</dbReference>
<dbReference type="EC" id="1.1.1.85" evidence="14"/>
<feature type="binding site" evidence="14">
    <location>
        <position position="106"/>
    </location>
    <ligand>
        <name>substrate</name>
    </ligand>
</feature>
<dbReference type="PANTHER" id="PTHR42979:SF1">
    <property type="entry name" value="3-ISOPROPYLMALATE DEHYDROGENASE"/>
    <property type="match status" value="1"/>
</dbReference>
<protein>
    <recommendedName>
        <fullName evidence="14">3-isopropylmalate dehydrogenase</fullName>
        <ecNumber evidence="14">1.1.1.85</ecNumber>
    </recommendedName>
    <alternativeName>
        <fullName evidence="14">3-IPM-DH</fullName>
    </alternativeName>
    <alternativeName>
        <fullName evidence="14">Beta-IPM dehydrogenase</fullName>
        <shortName evidence="14">IMDH</shortName>
    </alternativeName>
</protein>
<reference evidence="17 18" key="1">
    <citation type="submission" date="2020-08" db="EMBL/GenBank/DDBJ databases">
        <title>Genomic Encyclopedia of Type Strains, Phase IV (KMG-V): Genome sequencing to study the core and pangenomes of soil and plant-associated prokaryotes.</title>
        <authorList>
            <person name="Whitman W."/>
        </authorList>
    </citation>
    <scope>NUCLEOTIDE SEQUENCE [LARGE SCALE GENOMIC DNA]</scope>
    <source>
        <strain evidence="17 18">M8US30</strain>
    </source>
</reference>
<evidence type="ECO:0000256" key="10">
    <source>
        <dbReference type="ARBA" id="ARBA00023002"/>
    </source>
</evidence>
<dbReference type="PANTHER" id="PTHR42979">
    <property type="entry name" value="3-ISOPROPYLMALATE DEHYDROGENASE"/>
    <property type="match status" value="1"/>
</dbReference>
<feature type="site" description="Important for catalysis" evidence="14">
    <location>
        <position position="189"/>
    </location>
</feature>
<keyword evidence="14" id="KW-0963">Cytoplasm</keyword>
<dbReference type="NCBIfam" id="TIGR00169">
    <property type="entry name" value="leuB"/>
    <property type="match status" value="1"/>
</dbReference>
<evidence type="ECO:0000256" key="7">
    <source>
        <dbReference type="ARBA" id="ARBA00022605"/>
    </source>
</evidence>
<dbReference type="PROSITE" id="PS00470">
    <property type="entry name" value="IDH_IMDH"/>
    <property type="match status" value="1"/>
</dbReference>
<comment type="cofactor">
    <cofactor evidence="14 15">
        <name>Mg(2+)</name>
        <dbReference type="ChEBI" id="CHEBI:18420"/>
    </cofactor>
    <cofactor evidence="14 15">
        <name>Mn(2+)</name>
        <dbReference type="ChEBI" id="CHEBI:29035"/>
    </cofactor>
    <text evidence="14 15">Binds 1 Mg(2+) or Mn(2+) ion per subunit.</text>
</comment>
<evidence type="ECO:0000313" key="17">
    <source>
        <dbReference type="EMBL" id="MBB5343132.1"/>
    </source>
</evidence>
<dbReference type="HAMAP" id="MF_01033">
    <property type="entry name" value="LeuB_type1"/>
    <property type="match status" value="1"/>
</dbReference>
<dbReference type="InterPro" id="IPR024084">
    <property type="entry name" value="IsoPropMal-DH-like_dom"/>
</dbReference>